<evidence type="ECO:0000313" key="2">
    <source>
        <dbReference type="Proteomes" id="UP000233837"/>
    </source>
</evidence>
<dbReference type="Proteomes" id="UP000233837">
    <property type="component" value="Unassembled WGS sequence"/>
</dbReference>
<reference evidence="1 2" key="1">
    <citation type="journal article" date="2016" name="Sci. Rep.">
        <title>The Dendrobium catenatum Lindl. genome sequence provides insights into polysaccharide synthase, floral development and adaptive evolution.</title>
        <authorList>
            <person name="Zhang G.Q."/>
            <person name="Xu Q."/>
            <person name="Bian C."/>
            <person name="Tsai W.C."/>
            <person name="Yeh C.M."/>
            <person name="Liu K.W."/>
            <person name="Yoshida K."/>
            <person name="Zhang L.S."/>
            <person name="Chang S.B."/>
            <person name="Chen F."/>
            <person name="Shi Y."/>
            <person name="Su Y.Y."/>
            <person name="Zhang Y.Q."/>
            <person name="Chen L.J."/>
            <person name="Yin Y."/>
            <person name="Lin M."/>
            <person name="Huang H."/>
            <person name="Deng H."/>
            <person name="Wang Z.W."/>
            <person name="Zhu S.L."/>
            <person name="Zhao X."/>
            <person name="Deng C."/>
            <person name="Niu S.C."/>
            <person name="Huang J."/>
            <person name="Wang M."/>
            <person name="Liu G.H."/>
            <person name="Yang H.J."/>
            <person name="Xiao X.J."/>
            <person name="Hsiao Y.Y."/>
            <person name="Wu W.L."/>
            <person name="Chen Y.Y."/>
            <person name="Mitsuda N."/>
            <person name="Ohme-Takagi M."/>
            <person name="Luo Y.B."/>
            <person name="Van de Peer Y."/>
            <person name="Liu Z.J."/>
        </authorList>
    </citation>
    <scope>NUCLEOTIDE SEQUENCE [LARGE SCALE GENOMIC DNA]</scope>
    <source>
        <tissue evidence="1">The whole plant</tissue>
    </source>
</reference>
<evidence type="ECO:0000313" key="1">
    <source>
        <dbReference type="EMBL" id="PKU71457.1"/>
    </source>
</evidence>
<sequence length="78" mass="9008">MCKLPWTANQNLQTACTKVWTARLDLRNLGSSSKGDRILGQCIKSVQKNSGQQFGKKNCCVPAFWMQKLKEYNRKIWE</sequence>
<accession>A0A2I0W717</accession>
<protein>
    <submittedName>
        <fullName evidence="1">Uncharacterized protein</fullName>
    </submittedName>
</protein>
<gene>
    <name evidence="1" type="ORF">MA16_Dca004299</name>
</gene>
<reference evidence="1 2" key="2">
    <citation type="journal article" date="2017" name="Nature">
        <title>The Apostasia genome and the evolution of orchids.</title>
        <authorList>
            <person name="Zhang G.Q."/>
            <person name="Liu K.W."/>
            <person name="Li Z."/>
            <person name="Lohaus R."/>
            <person name="Hsiao Y.Y."/>
            <person name="Niu S.C."/>
            <person name="Wang J.Y."/>
            <person name="Lin Y.C."/>
            <person name="Xu Q."/>
            <person name="Chen L.J."/>
            <person name="Yoshida K."/>
            <person name="Fujiwara S."/>
            <person name="Wang Z.W."/>
            <person name="Zhang Y.Q."/>
            <person name="Mitsuda N."/>
            <person name="Wang M."/>
            <person name="Liu G.H."/>
            <person name="Pecoraro L."/>
            <person name="Huang H.X."/>
            <person name="Xiao X.J."/>
            <person name="Lin M."/>
            <person name="Wu X.Y."/>
            <person name="Wu W.L."/>
            <person name="Chen Y.Y."/>
            <person name="Chang S.B."/>
            <person name="Sakamoto S."/>
            <person name="Ohme-Takagi M."/>
            <person name="Yagi M."/>
            <person name="Zeng S.J."/>
            <person name="Shen C.Y."/>
            <person name="Yeh C.M."/>
            <person name="Luo Y.B."/>
            <person name="Tsai W.C."/>
            <person name="Van de Peer Y."/>
            <person name="Liu Z.J."/>
        </authorList>
    </citation>
    <scope>NUCLEOTIDE SEQUENCE [LARGE SCALE GENOMIC DNA]</scope>
    <source>
        <tissue evidence="1">The whole plant</tissue>
    </source>
</reference>
<proteinExistence type="predicted"/>
<dbReference type="EMBL" id="KZ502877">
    <property type="protein sequence ID" value="PKU71457.1"/>
    <property type="molecule type" value="Genomic_DNA"/>
</dbReference>
<organism evidence="1 2">
    <name type="scientific">Dendrobium catenatum</name>
    <dbReference type="NCBI Taxonomy" id="906689"/>
    <lineage>
        <taxon>Eukaryota</taxon>
        <taxon>Viridiplantae</taxon>
        <taxon>Streptophyta</taxon>
        <taxon>Embryophyta</taxon>
        <taxon>Tracheophyta</taxon>
        <taxon>Spermatophyta</taxon>
        <taxon>Magnoliopsida</taxon>
        <taxon>Liliopsida</taxon>
        <taxon>Asparagales</taxon>
        <taxon>Orchidaceae</taxon>
        <taxon>Epidendroideae</taxon>
        <taxon>Malaxideae</taxon>
        <taxon>Dendrobiinae</taxon>
        <taxon>Dendrobium</taxon>
    </lineage>
</organism>
<name>A0A2I0W717_9ASPA</name>
<keyword evidence="2" id="KW-1185">Reference proteome</keyword>
<dbReference type="AlphaFoldDB" id="A0A2I0W717"/>